<evidence type="ECO:0000313" key="2">
    <source>
        <dbReference type="EMBL" id="SNQ46224.1"/>
    </source>
</evidence>
<accession>A0A2I2KKQ5</accession>
<feature type="region of interest" description="Disordered" evidence="1">
    <location>
        <begin position="49"/>
        <end position="71"/>
    </location>
</feature>
<dbReference type="AlphaFoldDB" id="A0A2I2KKQ5"/>
<gene>
    <name evidence="2" type="ORF">FRACA_130049</name>
</gene>
<keyword evidence="3" id="KW-1185">Reference proteome</keyword>
<proteinExistence type="predicted"/>
<protein>
    <submittedName>
        <fullName evidence="2">Uncharacterized protein</fullName>
    </submittedName>
</protein>
<evidence type="ECO:0000313" key="3">
    <source>
        <dbReference type="Proteomes" id="UP000234331"/>
    </source>
</evidence>
<name>A0A2I2KKQ5_9ACTN</name>
<evidence type="ECO:0000256" key="1">
    <source>
        <dbReference type="SAM" id="MobiDB-lite"/>
    </source>
</evidence>
<organism evidence="2 3">
    <name type="scientific">Frankia canadensis</name>
    <dbReference type="NCBI Taxonomy" id="1836972"/>
    <lineage>
        <taxon>Bacteria</taxon>
        <taxon>Bacillati</taxon>
        <taxon>Actinomycetota</taxon>
        <taxon>Actinomycetes</taxon>
        <taxon>Frankiales</taxon>
        <taxon>Frankiaceae</taxon>
        <taxon>Frankia</taxon>
    </lineage>
</organism>
<sequence length="122" mass="13646">MEEAVIRHRMAFTARLTDLARQAAAAVRRGPRIGRTATVVVFWRWHPAPGPGAGTSRPPEVPLPTRPAPVARSWPRNEIVPAGAMPAPGFPRWDGDPAFAMLRMRFTKGDEWDGARLMERRR</sequence>
<reference evidence="2 3" key="1">
    <citation type="submission" date="2017-06" db="EMBL/GenBank/DDBJ databases">
        <authorList>
            <person name="Kim H.J."/>
            <person name="Triplett B.A."/>
        </authorList>
    </citation>
    <scope>NUCLEOTIDE SEQUENCE [LARGE SCALE GENOMIC DNA]</scope>
    <source>
        <strain evidence="2">FRACA_ARgP5</strain>
    </source>
</reference>
<dbReference type="EMBL" id="FZMO01000035">
    <property type="protein sequence ID" value="SNQ46224.1"/>
    <property type="molecule type" value="Genomic_DNA"/>
</dbReference>
<dbReference type="Proteomes" id="UP000234331">
    <property type="component" value="Unassembled WGS sequence"/>
</dbReference>